<evidence type="ECO:0000259" key="4">
    <source>
        <dbReference type="Pfam" id="PF00291"/>
    </source>
</evidence>
<dbReference type="InterPro" id="IPR050147">
    <property type="entry name" value="Ser/Thr_Dehydratase"/>
</dbReference>
<dbReference type="InterPro" id="IPR001926">
    <property type="entry name" value="TrpB-like_PALP"/>
</dbReference>
<keyword evidence="6" id="KW-1185">Reference proteome</keyword>
<keyword evidence="2" id="KW-0663">Pyridoxal phosphate</keyword>
<evidence type="ECO:0000256" key="1">
    <source>
        <dbReference type="ARBA" id="ARBA00001933"/>
    </source>
</evidence>
<protein>
    <submittedName>
        <fullName evidence="5">Threonine synthase</fullName>
    </submittedName>
</protein>
<dbReference type="CDD" id="cd01563">
    <property type="entry name" value="Thr-synth_1"/>
    <property type="match status" value="1"/>
</dbReference>
<dbReference type="PANTHER" id="PTHR48078:SF6">
    <property type="entry name" value="L-THREONINE DEHYDRATASE CATABOLIC TDCB"/>
    <property type="match status" value="1"/>
</dbReference>
<evidence type="ECO:0000256" key="3">
    <source>
        <dbReference type="ARBA" id="ARBA00023239"/>
    </source>
</evidence>
<comment type="cofactor">
    <cofactor evidence="1">
        <name>pyridoxal 5'-phosphate</name>
        <dbReference type="ChEBI" id="CHEBI:597326"/>
    </cofactor>
</comment>
<evidence type="ECO:0000313" key="6">
    <source>
        <dbReference type="Proteomes" id="UP000005636"/>
    </source>
</evidence>
<evidence type="ECO:0000313" key="5">
    <source>
        <dbReference type="EMBL" id="AEV19359.1"/>
    </source>
</evidence>
<keyword evidence="3" id="KW-0456">Lyase</keyword>
<accession>A0ABM5MI49</accession>
<dbReference type="SUPFAM" id="SSF53686">
    <property type="entry name" value="Tryptophan synthase beta subunit-like PLP-dependent enzymes"/>
    <property type="match status" value="1"/>
</dbReference>
<dbReference type="Pfam" id="PF00291">
    <property type="entry name" value="PALP"/>
    <property type="match status" value="1"/>
</dbReference>
<proteinExistence type="predicted"/>
<dbReference type="Gene3D" id="3.40.50.1100">
    <property type="match status" value="2"/>
</dbReference>
<dbReference type="Proteomes" id="UP000005636">
    <property type="component" value="Chromosome"/>
</dbReference>
<sequence>MRMKQMERRSQTMSFSYVSHLYCPKCERTYDVDQIHQLCECGSPLLVAYDLEAMRQKVKRDVLREREANLWRYHELLPVKHPEHIVSLGEGMTPLVPMPRLGREIGIEALYMKDEGVIPTGTFKARGAAVGISKAKELGVKQLAMPTNGNAGAAWSLYAARAGIQATVVMPVEAPELTRKECAIAGAELYFVNGLISDAGQIVAKAIREYGWYDASTLKEPYRIEGKKTMGLEIAEQFSWQLPDVILYPTGGGVGLIGIYKAIKELQALGWVDGRMPRLVAVQAEHCAPIVKAWKEKKRESEFWPNAHTVAFGINVPKALGDFLVLEAVYETNGCAIAISDEAILAQQQMVAKLEGAFICPEGAAAFAAARTLRESGWIRDGEKVVVLNTGTGLKYADLVQVAPPVLEPGDSLPMRE</sequence>
<feature type="domain" description="Tryptophan synthase beta chain-like PALP" evidence="4">
    <location>
        <begin position="86"/>
        <end position="391"/>
    </location>
</feature>
<dbReference type="NCBIfam" id="NF006050">
    <property type="entry name" value="PRK08197.1"/>
    <property type="match status" value="1"/>
</dbReference>
<organism evidence="5 6">
    <name type="scientific">Geobacillus thermoleovorans CCB_US3_UF5</name>
    <dbReference type="NCBI Taxonomy" id="1111068"/>
    <lineage>
        <taxon>Bacteria</taxon>
        <taxon>Bacillati</taxon>
        <taxon>Bacillota</taxon>
        <taxon>Bacilli</taxon>
        <taxon>Bacillales</taxon>
        <taxon>Anoxybacillaceae</taxon>
        <taxon>Geobacillus</taxon>
        <taxon>Geobacillus thermoleovorans group</taxon>
    </lineage>
</organism>
<gene>
    <name evidence="5" type="ORF">GTCCBUS3UF5_20510</name>
</gene>
<dbReference type="PANTHER" id="PTHR48078">
    <property type="entry name" value="THREONINE DEHYDRATASE, MITOCHONDRIAL-RELATED"/>
    <property type="match status" value="1"/>
</dbReference>
<reference evidence="5 6" key="1">
    <citation type="submission" date="2011-11" db="EMBL/GenBank/DDBJ databases">
        <title>Complete genome sequence of thermophilic Geobacillus thermoleovorans CCB_US3_UF5.</title>
        <authorList>
            <person name="Muhd Sakaff M.K.L."/>
            <person name="Abdul Rahman A.Y."/>
            <person name="Saito J.A."/>
            <person name="Hou S."/>
            <person name="Alam M."/>
        </authorList>
    </citation>
    <scope>NUCLEOTIDE SEQUENCE [LARGE SCALE GENOMIC DNA]</scope>
    <source>
        <strain evidence="5 6">CCB_US3_UF5</strain>
    </source>
</reference>
<dbReference type="EMBL" id="CP003125">
    <property type="protein sequence ID" value="AEV19359.1"/>
    <property type="molecule type" value="Genomic_DNA"/>
</dbReference>
<name>A0ABM5MI49_GEOTH</name>
<dbReference type="InterPro" id="IPR036052">
    <property type="entry name" value="TrpB-like_PALP_sf"/>
</dbReference>
<evidence type="ECO:0000256" key="2">
    <source>
        <dbReference type="ARBA" id="ARBA00022898"/>
    </source>
</evidence>